<reference evidence="2 3" key="1">
    <citation type="submission" date="2019-09" db="EMBL/GenBank/DDBJ databases">
        <title>FDA dAtabase for Regulatory Grade micrObial Sequences (FDA-ARGOS): Supporting development and validation of Infectious Disease Dx tests.</title>
        <authorList>
            <person name="Sciortino C."/>
            <person name="Tallon L."/>
            <person name="Sadzewicz L."/>
            <person name="Vavikolanu K."/>
            <person name="Mehta A."/>
            <person name="Aluvathingal J."/>
            <person name="Nadendla S."/>
            <person name="Nandy P."/>
            <person name="Geyer C."/>
            <person name="Yan Y."/>
            <person name="Sichtig H."/>
        </authorList>
    </citation>
    <scope>NUCLEOTIDE SEQUENCE [LARGE SCALE GENOMIC DNA]</scope>
    <source>
        <strain evidence="2 3">FDAARGOS_664</strain>
    </source>
</reference>
<dbReference type="RefSeq" id="WP_150372626.1">
    <property type="nucleotide sequence ID" value="NZ_CP044065.1"/>
</dbReference>
<dbReference type="InterPro" id="IPR050445">
    <property type="entry name" value="Bact_polysacc_biosynth/exp"/>
</dbReference>
<keyword evidence="1" id="KW-1133">Transmembrane helix</keyword>
<gene>
    <name evidence="2" type="ORF">FOB72_11470</name>
</gene>
<keyword evidence="1" id="KW-0812">Transmembrane</keyword>
<dbReference type="PANTHER" id="PTHR32309">
    <property type="entry name" value="TYROSINE-PROTEIN KINASE"/>
    <property type="match status" value="1"/>
</dbReference>
<dbReference type="GO" id="GO:0004713">
    <property type="term" value="F:protein tyrosine kinase activity"/>
    <property type="evidence" value="ECO:0007669"/>
    <property type="project" value="TreeGrafter"/>
</dbReference>
<dbReference type="OrthoDB" id="8781768at2"/>
<sequence>MTDNLQPARPATLRGDGLTAGEGIDFIFRHKYRLLGLPVLGAIIAVLVAMALPKQWQASTIMQVGQLFYSTENDQPQLAVIEPTARAVERVRLEQFQDAVLQRLNLPTAPNVNRDTDLLRASINARLIRNAELLEISVRGTSPEMAQRVIQAYQDQLILEHLKLAEPSLKRIAAENAQVARDVTAAENRQKQLSTLAQERLKEGLRGQFSESVLLNQLIDRNDKELRDLKRRASYLLEQSSPERTFNTRPMGGIEVTKRPVWPRKINFLIIGGALGLALGLVWSLLRERRLRAAAR</sequence>
<evidence type="ECO:0000313" key="2">
    <source>
        <dbReference type="EMBL" id="QET02595.1"/>
    </source>
</evidence>
<protein>
    <submittedName>
        <fullName evidence="2">Chain-length determining protein</fullName>
    </submittedName>
</protein>
<name>A0A5P2H516_9BURK</name>
<feature type="transmembrane region" description="Helical" evidence="1">
    <location>
        <begin position="266"/>
        <end position="286"/>
    </location>
</feature>
<dbReference type="AlphaFoldDB" id="A0A5P2H516"/>
<dbReference type="PANTHER" id="PTHR32309:SF13">
    <property type="entry name" value="FERRIC ENTEROBACTIN TRANSPORT PROTEIN FEPE"/>
    <property type="match status" value="1"/>
</dbReference>
<evidence type="ECO:0000256" key="1">
    <source>
        <dbReference type="SAM" id="Phobius"/>
    </source>
</evidence>
<dbReference type="EMBL" id="CP044065">
    <property type="protein sequence ID" value="QET02595.1"/>
    <property type="molecule type" value="Genomic_DNA"/>
</dbReference>
<accession>A0A5P2H516</accession>
<keyword evidence="1" id="KW-0472">Membrane</keyword>
<dbReference type="Proteomes" id="UP000322822">
    <property type="component" value="Chromosome 1"/>
</dbReference>
<feature type="transmembrane region" description="Helical" evidence="1">
    <location>
        <begin position="34"/>
        <end position="52"/>
    </location>
</feature>
<dbReference type="GO" id="GO:0005886">
    <property type="term" value="C:plasma membrane"/>
    <property type="evidence" value="ECO:0007669"/>
    <property type="project" value="TreeGrafter"/>
</dbReference>
<evidence type="ECO:0000313" key="3">
    <source>
        <dbReference type="Proteomes" id="UP000322822"/>
    </source>
</evidence>
<organism evidence="2 3">
    <name type="scientific">Cupriavidus pauculus</name>
    <dbReference type="NCBI Taxonomy" id="82633"/>
    <lineage>
        <taxon>Bacteria</taxon>
        <taxon>Pseudomonadati</taxon>
        <taxon>Pseudomonadota</taxon>
        <taxon>Betaproteobacteria</taxon>
        <taxon>Burkholderiales</taxon>
        <taxon>Burkholderiaceae</taxon>
        <taxon>Cupriavidus</taxon>
    </lineage>
</organism>
<proteinExistence type="predicted"/>